<feature type="transmembrane region" description="Helical" evidence="8">
    <location>
        <begin position="320"/>
        <end position="346"/>
    </location>
</feature>
<sequence length="391" mass="43151">MRKLSLYYFFYYLAASSFGPYISIYLSEKGISLISIGLILSMLSLTGILAQPIMGILNDRLSDPRRIVLLCLLLMPVFALGYYYFDTVIALCLVSFFYAMFQSSSAPLSDVLTVEIANSQGFSFGSIRLWGALSFALGSFITGFVYGKVGYGASFISYALLMVLALVTFYTVPYKAVTRAKVSLKQHAAQILRHQSFLTFVLFSFLIATSIAINFNFLPIYFKEAGFNKGWIGTAYSIAAIIEVPMFWFAVKLHRRFGLIPMMMLAALCYSVKCLVMAFSTQMGLVLAVQLFDGIAFAFMASASVEVINRYAPSYAKATYQTLFVALTSGIGGIIGSALGGVVISHWGVNKLYLFMFSLCFIALAGFTARRKQLEPRPDRPVKLEGEAIPS</sequence>
<accession>A0A1B2DP47</accession>
<keyword evidence="5 8" id="KW-0812">Transmembrane</keyword>
<evidence type="ECO:0000256" key="1">
    <source>
        <dbReference type="ARBA" id="ARBA00004429"/>
    </source>
</evidence>
<feature type="transmembrane region" description="Helical" evidence="8">
    <location>
        <begin position="230"/>
        <end position="251"/>
    </location>
</feature>
<evidence type="ECO:0000256" key="8">
    <source>
        <dbReference type="SAM" id="Phobius"/>
    </source>
</evidence>
<dbReference type="InterPro" id="IPR024989">
    <property type="entry name" value="MFS_assoc_dom"/>
</dbReference>
<feature type="domain" description="Major facilitator superfamily (MFS) profile" evidence="9">
    <location>
        <begin position="1"/>
        <end position="375"/>
    </location>
</feature>
<keyword evidence="2" id="KW-0813">Transport</keyword>
<feature type="transmembrane region" description="Helical" evidence="8">
    <location>
        <begin position="352"/>
        <end position="369"/>
    </location>
</feature>
<dbReference type="InterPro" id="IPR036259">
    <property type="entry name" value="MFS_trans_sf"/>
</dbReference>
<dbReference type="PROSITE" id="PS50850">
    <property type="entry name" value="MFS"/>
    <property type="match status" value="1"/>
</dbReference>
<dbReference type="RefSeq" id="WP_172455633.1">
    <property type="nucleotide sequence ID" value="NZ_CP016808.1"/>
</dbReference>
<feature type="transmembrane region" description="Helical" evidence="8">
    <location>
        <begin position="155"/>
        <end position="177"/>
    </location>
</feature>
<protein>
    <recommendedName>
        <fullName evidence="9">Major facilitator superfamily (MFS) profile domain-containing protein</fullName>
    </recommendedName>
</protein>
<keyword evidence="4" id="KW-0997">Cell inner membrane</keyword>
<dbReference type="GO" id="GO:0015528">
    <property type="term" value="F:lactose:proton symporter activity"/>
    <property type="evidence" value="ECO:0007669"/>
    <property type="project" value="TreeGrafter"/>
</dbReference>
<reference evidence="10" key="1">
    <citation type="submission" date="2016-08" db="EMBL/GenBank/DDBJ databases">
        <title>Complete Genome Seqeunce of Paenibacillus sp. BIHB 4019 from tea rhizoplane.</title>
        <authorList>
            <person name="Thakur R."/>
            <person name="Swarnkar M.K."/>
            <person name="Gulati A."/>
        </authorList>
    </citation>
    <scope>NUCLEOTIDE SEQUENCE [LARGE SCALE GENOMIC DNA]</scope>
    <source>
        <strain evidence="10">BIHB4019</strain>
    </source>
</reference>
<evidence type="ECO:0000256" key="2">
    <source>
        <dbReference type="ARBA" id="ARBA00022448"/>
    </source>
</evidence>
<organism evidence="10">
    <name type="scientific">Paenibacillus sp. BIHB 4019</name>
    <dbReference type="NCBI Taxonomy" id="1870819"/>
    <lineage>
        <taxon>Bacteria</taxon>
        <taxon>Bacillati</taxon>
        <taxon>Bacillota</taxon>
        <taxon>Bacilli</taxon>
        <taxon>Bacillales</taxon>
        <taxon>Paenibacillaceae</taxon>
        <taxon>Paenibacillus</taxon>
    </lineage>
</organism>
<evidence type="ECO:0000256" key="5">
    <source>
        <dbReference type="ARBA" id="ARBA00022692"/>
    </source>
</evidence>
<keyword evidence="6 8" id="KW-1133">Transmembrane helix</keyword>
<feature type="transmembrane region" description="Helical" evidence="8">
    <location>
        <begin position="129"/>
        <end position="149"/>
    </location>
</feature>
<gene>
    <name evidence="10" type="ORF">BBD42_25540</name>
</gene>
<name>A0A1B2DP47_9BACL</name>
<dbReference type="InterPro" id="IPR026032">
    <property type="entry name" value="HcaT-like"/>
</dbReference>
<keyword evidence="7 8" id="KW-0472">Membrane</keyword>
<dbReference type="Gene3D" id="1.20.1250.20">
    <property type="entry name" value="MFS general substrate transporter like domains"/>
    <property type="match status" value="2"/>
</dbReference>
<evidence type="ECO:0000256" key="6">
    <source>
        <dbReference type="ARBA" id="ARBA00022989"/>
    </source>
</evidence>
<keyword evidence="3" id="KW-1003">Cell membrane</keyword>
<dbReference type="Pfam" id="PF12832">
    <property type="entry name" value="MFS_1_like"/>
    <property type="match status" value="1"/>
</dbReference>
<dbReference type="AlphaFoldDB" id="A0A1B2DP47"/>
<evidence type="ECO:0000313" key="10">
    <source>
        <dbReference type="EMBL" id="ANY69472.1"/>
    </source>
</evidence>
<comment type="subcellular location">
    <subcellularLocation>
        <location evidence="1">Cell inner membrane</location>
        <topology evidence="1">Multi-pass membrane protein</topology>
    </subcellularLocation>
</comment>
<dbReference type="PIRSF" id="PIRSF004925">
    <property type="entry name" value="HcaT"/>
    <property type="match status" value="1"/>
</dbReference>
<dbReference type="SUPFAM" id="SSF103473">
    <property type="entry name" value="MFS general substrate transporter"/>
    <property type="match status" value="1"/>
</dbReference>
<dbReference type="PANTHER" id="PTHR23522">
    <property type="entry name" value="BLL5896 PROTEIN"/>
    <property type="match status" value="1"/>
</dbReference>
<dbReference type="GO" id="GO:0030395">
    <property type="term" value="F:lactose binding"/>
    <property type="evidence" value="ECO:0007669"/>
    <property type="project" value="TreeGrafter"/>
</dbReference>
<dbReference type="EMBL" id="CP016808">
    <property type="protein sequence ID" value="ANY69472.1"/>
    <property type="molecule type" value="Genomic_DNA"/>
</dbReference>
<feature type="transmembrane region" description="Helical" evidence="8">
    <location>
        <begin position="285"/>
        <end position="308"/>
    </location>
</feature>
<feature type="transmembrane region" description="Helical" evidence="8">
    <location>
        <begin position="197"/>
        <end position="218"/>
    </location>
</feature>
<evidence type="ECO:0000256" key="7">
    <source>
        <dbReference type="ARBA" id="ARBA00023136"/>
    </source>
</evidence>
<dbReference type="PANTHER" id="PTHR23522:SF10">
    <property type="entry name" value="3-PHENYLPROPIONIC ACID TRANSPORTER-RELATED"/>
    <property type="match status" value="1"/>
</dbReference>
<dbReference type="GO" id="GO:0005886">
    <property type="term" value="C:plasma membrane"/>
    <property type="evidence" value="ECO:0007669"/>
    <property type="project" value="UniProtKB-SubCell"/>
</dbReference>
<dbReference type="InterPro" id="IPR020846">
    <property type="entry name" value="MFS_dom"/>
</dbReference>
<evidence type="ECO:0000256" key="3">
    <source>
        <dbReference type="ARBA" id="ARBA00022475"/>
    </source>
</evidence>
<feature type="transmembrane region" description="Helical" evidence="8">
    <location>
        <begin position="32"/>
        <end position="55"/>
    </location>
</feature>
<feature type="transmembrane region" description="Helical" evidence="8">
    <location>
        <begin position="258"/>
        <end position="279"/>
    </location>
</feature>
<proteinExistence type="predicted"/>
<evidence type="ECO:0000259" key="9">
    <source>
        <dbReference type="PROSITE" id="PS50850"/>
    </source>
</evidence>
<feature type="transmembrane region" description="Helical" evidence="8">
    <location>
        <begin position="7"/>
        <end position="26"/>
    </location>
</feature>
<evidence type="ECO:0000256" key="4">
    <source>
        <dbReference type="ARBA" id="ARBA00022519"/>
    </source>
</evidence>